<dbReference type="STRING" id="1445510.YC6258_02423"/>
<dbReference type="GO" id="GO:0005524">
    <property type="term" value="F:ATP binding"/>
    <property type="evidence" value="ECO:0007669"/>
    <property type="project" value="UniProtKB-KW"/>
</dbReference>
<comment type="pathway">
    <text evidence="2 11">Cofactor biosynthesis; NAD(+) biosynthesis; deamido-NAD(+) from nicotinate D-ribonucleotide: step 1/1.</text>
</comment>
<dbReference type="EC" id="2.7.7.18" evidence="11"/>
<dbReference type="CDD" id="cd02165">
    <property type="entry name" value="NMNAT"/>
    <property type="match status" value="1"/>
</dbReference>
<keyword evidence="5 11" id="KW-0808">Transferase</keyword>
<evidence type="ECO:0000256" key="11">
    <source>
        <dbReference type="HAMAP-Rule" id="MF_00244"/>
    </source>
</evidence>
<dbReference type="Pfam" id="PF01467">
    <property type="entry name" value="CTP_transf_like"/>
    <property type="match status" value="1"/>
</dbReference>
<dbReference type="NCBIfam" id="TIGR00125">
    <property type="entry name" value="cyt_tran_rel"/>
    <property type="match status" value="1"/>
</dbReference>
<reference evidence="13 14" key="1">
    <citation type="submission" date="2014-01" db="EMBL/GenBank/DDBJ databases">
        <title>Full genme sequencing of cellulolytic bacterium Gynuella sunshinyii YC6258T gen. nov., sp. nov.</title>
        <authorList>
            <person name="Khan H."/>
            <person name="Chung E.J."/>
            <person name="Chung Y.R."/>
        </authorList>
    </citation>
    <scope>NUCLEOTIDE SEQUENCE [LARGE SCALE GENOMIC DNA]</scope>
    <source>
        <strain evidence="13 14">YC6258</strain>
    </source>
</reference>
<sequence length="215" mass="24736">MIAVFGGTFDPFHFGHLKLIRHCMKYLQPDELRLLPCYQPVHKSAAHGPVEHRLAILRLAISELPAHWAQKCVIDEREIKSSQPVYTYESMLSMRAEIGNDESLVFVMGADSLQSFHNWGHWREILDLVHLAVFARPRYSLEQMSPFLQNQLQHRQTFSVSDLSQKPAGSIWVDDTLAADVSSTELRTQSGPRKEWLSDKIRAYIDAHHLYNDSK</sequence>
<dbReference type="EMBL" id="CP007142">
    <property type="protein sequence ID" value="AJQ94461.1"/>
    <property type="molecule type" value="Genomic_DNA"/>
</dbReference>
<dbReference type="InterPro" id="IPR004821">
    <property type="entry name" value="Cyt_trans-like"/>
</dbReference>
<evidence type="ECO:0000256" key="3">
    <source>
        <dbReference type="ARBA" id="ARBA00009014"/>
    </source>
</evidence>
<evidence type="ECO:0000256" key="2">
    <source>
        <dbReference type="ARBA" id="ARBA00005019"/>
    </source>
</evidence>
<dbReference type="InterPro" id="IPR005248">
    <property type="entry name" value="NadD/NMNAT"/>
</dbReference>
<comment type="similarity">
    <text evidence="3 11">Belongs to the NadD family.</text>
</comment>
<dbReference type="HOGENOM" id="CLU_069765_0_0_6"/>
<comment type="catalytic activity">
    <reaction evidence="10 11">
        <text>nicotinate beta-D-ribonucleotide + ATP + H(+) = deamido-NAD(+) + diphosphate</text>
        <dbReference type="Rhea" id="RHEA:22860"/>
        <dbReference type="ChEBI" id="CHEBI:15378"/>
        <dbReference type="ChEBI" id="CHEBI:30616"/>
        <dbReference type="ChEBI" id="CHEBI:33019"/>
        <dbReference type="ChEBI" id="CHEBI:57502"/>
        <dbReference type="ChEBI" id="CHEBI:58437"/>
        <dbReference type="EC" id="2.7.7.18"/>
    </reaction>
</comment>
<dbReference type="AlphaFoldDB" id="A0A0C5VJJ4"/>
<gene>
    <name evidence="11" type="primary">nadD</name>
    <name evidence="13" type="ORF">YC6258_02423</name>
</gene>
<accession>A0A0C5VJJ4</accession>
<dbReference type="UniPathway" id="UPA00253">
    <property type="reaction ID" value="UER00332"/>
</dbReference>
<dbReference type="RefSeq" id="WP_082070650.1">
    <property type="nucleotide sequence ID" value="NZ_CP007142.1"/>
</dbReference>
<evidence type="ECO:0000256" key="7">
    <source>
        <dbReference type="ARBA" id="ARBA00022741"/>
    </source>
</evidence>
<evidence type="ECO:0000256" key="8">
    <source>
        <dbReference type="ARBA" id="ARBA00022840"/>
    </source>
</evidence>
<organism evidence="13 14">
    <name type="scientific">Gynuella sunshinyii YC6258</name>
    <dbReference type="NCBI Taxonomy" id="1445510"/>
    <lineage>
        <taxon>Bacteria</taxon>
        <taxon>Pseudomonadati</taxon>
        <taxon>Pseudomonadota</taxon>
        <taxon>Gammaproteobacteria</taxon>
        <taxon>Oceanospirillales</taxon>
        <taxon>Saccharospirillaceae</taxon>
        <taxon>Gynuella</taxon>
    </lineage>
</organism>
<dbReference type="Proteomes" id="UP000032266">
    <property type="component" value="Chromosome"/>
</dbReference>
<dbReference type="NCBIfam" id="TIGR00482">
    <property type="entry name" value="nicotinate (nicotinamide) nucleotide adenylyltransferase"/>
    <property type="match status" value="1"/>
</dbReference>
<evidence type="ECO:0000256" key="6">
    <source>
        <dbReference type="ARBA" id="ARBA00022695"/>
    </source>
</evidence>
<keyword evidence="7 11" id="KW-0547">Nucleotide-binding</keyword>
<dbReference type="OrthoDB" id="5295945at2"/>
<comment type="function">
    <text evidence="1 11">Catalyzes the reversible adenylation of nicotinate mononucleotide (NaMN) to nicotinic acid adenine dinucleotide (NaAD).</text>
</comment>
<keyword evidence="8 11" id="KW-0067">ATP-binding</keyword>
<evidence type="ECO:0000313" key="13">
    <source>
        <dbReference type="EMBL" id="AJQ94461.1"/>
    </source>
</evidence>
<evidence type="ECO:0000256" key="10">
    <source>
        <dbReference type="ARBA" id="ARBA00048721"/>
    </source>
</evidence>
<evidence type="ECO:0000313" key="14">
    <source>
        <dbReference type="Proteomes" id="UP000032266"/>
    </source>
</evidence>
<keyword evidence="4 11" id="KW-0662">Pyridine nucleotide biosynthesis</keyword>
<dbReference type="PANTHER" id="PTHR39321">
    <property type="entry name" value="NICOTINATE-NUCLEOTIDE ADENYLYLTRANSFERASE-RELATED"/>
    <property type="match status" value="1"/>
</dbReference>
<keyword evidence="6 11" id="KW-0548">Nucleotidyltransferase</keyword>
<dbReference type="GO" id="GO:0009435">
    <property type="term" value="P:NAD+ biosynthetic process"/>
    <property type="evidence" value="ECO:0007669"/>
    <property type="project" value="UniProtKB-UniRule"/>
</dbReference>
<dbReference type="HAMAP" id="MF_00244">
    <property type="entry name" value="NaMN_adenylyltr"/>
    <property type="match status" value="1"/>
</dbReference>
<proteinExistence type="inferred from homology"/>
<evidence type="ECO:0000256" key="9">
    <source>
        <dbReference type="ARBA" id="ARBA00023027"/>
    </source>
</evidence>
<evidence type="ECO:0000256" key="4">
    <source>
        <dbReference type="ARBA" id="ARBA00022642"/>
    </source>
</evidence>
<dbReference type="InterPro" id="IPR014729">
    <property type="entry name" value="Rossmann-like_a/b/a_fold"/>
</dbReference>
<dbReference type="PANTHER" id="PTHR39321:SF3">
    <property type="entry name" value="PHOSPHOPANTETHEINE ADENYLYLTRANSFERASE"/>
    <property type="match status" value="1"/>
</dbReference>
<feature type="domain" description="Cytidyltransferase-like" evidence="12">
    <location>
        <begin position="4"/>
        <end position="188"/>
    </location>
</feature>
<dbReference type="GO" id="GO:0004515">
    <property type="term" value="F:nicotinate-nucleotide adenylyltransferase activity"/>
    <property type="evidence" value="ECO:0007669"/>
    <property type="project" value="UniProtKB-UniRule"/>
</dbReference>
<evidence type="ECO:0000256" key="1">
    <source>
        <dbReference type="ARBA" id="ARBA00002324"/>
    </source>
</evidence>
<dbReference type="Gene3D" id="3.40.50.620">
    <property type="entry name" value="HUPs"/>
    <property type="match status" value="1"/>
</dbReference>
<dbReference type="KEGG" id="gsn:YC6258_02423"/>
<dbReference type="SUPFAM" id="SSF52374">
    <property type="entry name" value="Nucleotidylyl transferase"/>
    <property type="match status" value="1"/>
</dbReference>
<evidence type="ECO:0000259" key="12">
    <source>
        <dbReference type="Pfam" id="PF01467"/>
    </source>
</evidence>
<keyword evidence="9 11" id="KW-0520">NAD</keyword>
<evidence type="ECO:0000256" key="5">
    <source>
        <dbReference type="ARBA" id="ARBA00022679"/>
    </source>
</evidence>
<keyword evidence="14" id="KW-1185">Reference proteome</keyword>
<protein>
    <recommendedName>
        <fullName evidence="11">Probable nicotinate-nucleotide adenylyltransferase</fullName>
        <ecNumber evidence="11">2.7.7.18</ecNumber>
    </recommendedName>
    <alternativeName>
        <fullName evidence="11">Deamido-NAD(+) diphosphorylase</fullName>
    </alternativeName>
    <alternativeName>
        <fullName evidence="11">Deamido-NAD(+) pyrophosphorylase</fullName>
    </alternativeName>
    <alternativeName>
        <fullName evidence="11">Nicotinate mononucleotide adenylyltransferase</fullName>
        <shortName evidence="11">NaMN adenylyltransferase</shortName>
    </alternativeName>
</protein>
<name>A0A0C5VJJ4_9GAMM</name>